<sequence>MPQSLLAAAFGFLPRLFHSLPSHSTLINARRGFRTRSDFPDGLFWADGETESVWRLKRMDGWEEVIQSFFALCAETVCVL</sequence>
<reference evidence="1 2" key="1">
    <citation type="submission" date="2024-04" db="EMBL/GenBank/DDBJ databases">
        <title>Phyllosticta paracitricarpa is synonymous to the EU quarantine fungus P. citricarpa based on phylogenomic analyses.</title>
        <authorList>
            <consortium name="Lawrence Berkeley National Laboratory"/>
            <person name="Van Ingen-Buijs V.A."/>
            <person name="Van Westerhoven A.C."/>
            <person name="Haridas S."/>
            <person name="Skiadas P."/>
            <person name="Martin F."/>
            <person name="Groenewald J.Z."/>
            <person name="Crous P.W."/>
            <person name="Seidl M.F."/>
        </authorList>
    </citation>
    <scope>NUCLEOTIDE SEQUENCE [LARGE SCALE GENOMIC DNA]</scope>
    <source>
        <strain evidence="1 2">CBS 123371</strain>
    </source>
</reference>
<accession>A0ABR1L2F0</accession>
<protein>
    <submittedName>
        <fullName evidence="1">Uncharacterized protein</fullName>
    </submittedName>
</protein>
<dbReference type="EMBL" id="JBBPHU010000001">
    <property type="protein sequence ID" value="KAK7524624.1"/>
    <property type="molecule type" value="Genomic_DNA"/>
</dbReference>
<proteinExistence type="predicted"/>
<name>A0ABR1L2F0_9PEZI</name>
<dbReference type="Proteomes" id="UP001363622">
    <property type="component" value="Unassembled WGS sequence"/>
</dbReference>
<gene>
    <name evidence="1" type="ORF">IWZ03DRAFT_29243</name>
</gene>
<comment type="caution">
    <text evidence="1">The sequence shown here is derived from an EMBL/GenBank/DDBJ whole genome shotgun (WGS) entry which is preliminary data.</text>
</comment>
<keyword evidence="2" id="KW-1185">Reference proteome</keyword>
<organism evidence="1 2">
    <name type="scientific">Phyllosticta citriasiana</name>
    <dbReference type="NCBI Taxonomy" id="595635"/>
    <lineage>
        <taxon>Eukaryota</taxon>
        <taxon>Fungi</taxon>
        <taxon>Dikarya</taxon>
        <taxon>Ascomycota</taxon>
        <taxon>Pezizomycotina</taxon>
        <taxon>Dothideomycetes</taxon>
        <taxon>Dothideomycetes incertae sedis</taxon>
        <taxon>Botryosphaeriales</taxon>
        <taxon>Phyllostictaceae</taxon>
        <taxon>Phyllosticta</taxon>
    </lineage>
</organism>
<evidence type="ECO:0000313" key="1">
    <source>
        <dbReference type="EMBL" id="KAK7524624.1"/>
    </source>
</evidence>
<evidence type="ECO:0000313" key="2">
    <source>
        <dbReference type="Proteomes" id="UP001363622"/>
    </source>
</evidence>